<protein>
    <submittedName>
        <fullName evidence="1">Hypp5202 protein</fullName>
    </submittedName>
</protein>
<dbReference type="Proteomes" id="UP000838412">
    <property type="component" value="Chromosome 9"/>
</dbReference>
<organism evidence="1 2">
    <name type="scientific">Branchiostoma lanceolatum</name>
    <name type="common">Common lancelet</name>
    <name type="synonym">Amphioxus lanceolatum</name>
    <dbReference type="NCBI Taxonomy" id="7740"/>
    <lineage>
        <taxon>Eukaryota</taxon>
        <taxon>Metazoa</taxon>
        <taxon>Chordata</taxon>
        <taxon>Cephalochordata</taxon>
        <taxon>Leptocardii</taxon>
        <taxon>Amphioxiformes</taxon>
        <taxon>Branchiostomatidae</taxon>
        <taxon>Branchiostoma</taxon>
    </lineage>
</organism>
<gene>
    <name evidence="1" type="primary">Hypp5202</name>
    <name evidence="1" type="ORF">BLAG_LOCUS25024</name>
</gene>
<evidence type="ECO:0000313" key="2">
    <source>
        <dbReference type="Proteomes" id="UP000838412"/>
    </source>
</evidence>
<reference evidence="1" key="1">
    <citation type="submission" date="2022-01" db="EMBL/GenBank/DDBJ databases">
        <authorList>
            <person name="Braso-Vives M."/>
        </authorList>
    </citation>
    <scope>NUCLEOTIDE SEQUENCE</scope>
</reference>
<accession>A0A8K0AD86</accession>
<keyword evidence="2" id="KW-1185">Reference proteome</keyword>
<sequence>MLRRDEAESFCTTAESFREQHTTQFGQKTRIRLGATARVPVPASFRGCCKLSSPRSCQLSQEQPCFLLSSPYLPIPGTNQFSSEYQPIPSTNPSGCEGDNSDVYDFNEDGRANAFNPVNTIHRYRTVTRNHIELATSPYLTDKWIRVLSDQYEES</sequence>
<dbReference type="EMBL" id="OV696694">
    <property type="protein sequence ID" value="CAH1273799.1"/>
    <property type="molecule type" value="Genomic_DNA"/>
</dbReference>
<dbReference type="AlphaFoldDB" id="A0A8K0AD86"/>
<proteinExistence type="predicted"/>
<evidence type="ECO:0000313" key="1">
    <source>
        <dbReference type="EMBL" id="CAH1273799.1"/>
    </source>
</evidence>
<name>A0A8K0AD86_BRALA</name>